<dbReference type="Pfam" id="PF00335">
    <property type="entry name" value="Tetraspanin"/>
    <property type="match status" value="1"/>
</dbReference>
<name>A0AAV2TNE5_CALDB</name>
<gene>
    <name evidence="8" type="ORF">CDAUBV1_LOCUS11802</name>
</gene>
<dbReference type="GO" id="GO:0005886">
    <property type="term" value="C:plasma membrane"/>
    <property type="evidence" value="ECO:0007669"/>
    <property type="project" value="TreeGrafter"/>
</dbReference>
<comment type="subcellular location">
    <subcellularLocation>
        <location evidence="1 7">Membrane</location>
        <topology evidence="1 7">Multi-pass membrane protein</topology>
    </subcellularLocation>
</comment>
<evidence type="ECO:0000256" key="2">
    <source>
        <dbReference type="ARBA" id="ARBA00006840"/>
    </source>
</evidence>
<feature type="transmembrane region" description="Helical" evidence="7">
    <location>
        <begin position="54"/>
        <end position="77"/>
    </location>
</feature>
<keyword evidence="5 7" id="KW-0472">Membrane</keyword>
<feature type="transmembrane region" description="Helical" evidence="7">
    <location>
        <begin position="89"/>
        <end position="108"/>
    </location>
</feature>
<dbReference type="PIRSF" id="PIRSF002419">
    <property type="entry name" value="Tetraspanin"/>
    <property type="match status" value="1"/>
</dbReference>
<evidence type="ECO:0000256" key="1">
    <source>
        <dbReference type="ARBA" id="ARBA00004141"/>
    </source>
</evidence>
<dbReference type="InterPro" id="IPR000301">
    <property type="entry name" value="Tetraspanin_animals"/>
</dbReference>
<dbReference type="Proteomes" id="UP001497525">
    <property type="component" value="Unassembled WGS sequence"/>
</dbReference>
<protein>
    <recommendedName>
        <fullName evidence="7">Tetraspanin</fullName>
    </recommendedName>
</protein>
<keyword evidence="4 7" id="KW-1133">Transmembrane helix</keyword>
<feature type="transmembrane region" description="Helical" evidence="7">
    <location>
        <begin position="185"/>
        <end position="210"/>
    </location>
</feature>
<dbReference type="EMBL" id="CAXLJL010000401">
    <property type="protein sequence ID" value="CAL5137501.1"/>
    <property type="molecule type" value="Genomic_DNA"/>
</dbReference>
<feature type="disulfide bond" evidence="6">
    <location>
        <begin position="147"/>
        <end position="162"/>
    </location>
</feature>
<proteinExistence type="inferred from homology"/>
<organism evidence="8 9">
    <name type="scientific">Calicophoron daubneyi</name>
    <name type="common">Rumen fluke</name>
    <name type="synonym">Paramphistomum daubneyi</name>
    <dbReference type="NCBI Taxonomy" id="300641"/>
    <lineage>
        <taxon>Eukaryota</taxon>
        <taxon>Metazoa</taxon>
        <taxon>Spiralia</taxon>
        <taxon>Lophotrochozoa</taxon>
        <taxon>Platyhelminthes</taxon>
        <taxon>Trematoda</taxon>
        <taxon>Digenea</taxon>
        <taxon>Plagiorchiida</taxon>
        <taxon>Pronocephalata</taxon>
        <taxon>Paramphistomoidea</taxon>
        <taxon>Paramphistomidae</taxon>
        <taxon>Calicophoron</taxon>
    </lineage>
</organism>
<feature type="disulfide bond" evidence="6">
    <location>
        <begin position="146"/>
        <end position="173"/>
    </location>
</feature>
<dbReference type="PANTHER" id="PTHR19282">
    <property type="entry name" value="TETRASPANIN"/>
    <property type="match status" value="1"/>
</dbReference>
<evidence type="ECO:0000313" key="9">
    <source>
        <dbReference type="Proteomes" id="UP001497525"/>
    </source>
</evidence>
<keyword evidence="3 7" id="KW-0812">Transmembrane</keyword>
<comment type="caution">
    <text evidence="8">The sequence shown here is derived from an EMBL/GenBank/DDBJ whole genome shotgun (WGS) entry which is preliminary data.</text>
</comment>
<dbReference type="InterPro" id="IPR018499">
    <property type="entry name" value="Tetraspanin/Peripherin"/>
</dbReference>
<dbReference type="PANTHER" id="PTHR19282:SF456">
    <property type="entry name" value="CD63 MOLECULE"/>
    <property type="match status" value="1"/>
</dbReference>
<accession>A0AAV2TNE5</accession>
<dbReference type="Gene3D" id="1.10.1450.10">
    <property type="entry name" value="Tetraspanin"/>
    <property type="match status" value="1"/>
</dbReference>
<keyword evidence="6" id="KW-1015">Disulfide bond</keyword>
<comment type="similarity">
    <text evidence="2 7">Belongs to the tetraspanin (TM4SF) family.</text>
</comment>
<evidence type="ECO:0000256" key="4">
    <source>
        <dbReference type="ARBA" id="ARBA00022989"/>
    </source>
</evidence>
<dbReference type="InterPro" id="IPR008952">
    <property type="entry name" value="Tetraspanin_EC2_sf"/>
</dbReference>
<evidence type="ECO:0000256" key="5">
    <source>
        <dbReference type="ARBA" id="ARBA00023136"/>
    </source>
</evidence>
<evidence type="ECO:0000256" key="7">
    <source>
        <dbReference type="RuleBase" id="RU361218"/>
    </source>
</evidence>
<sequence length="221" mass="23844">MVSLSCGYKCLQCILIVFNILVIISGIGLIIIGSLAEVQLKSFTENTDRTLQGLVIFIITLGSAILLVGFFGFCGACMKNVCMLTTYSILLAVAAIVLVVVGVIGLIMREEVHSVIAENLNAVYKEYYKSTQIKSAIDLIQRELKCCGPNGTWISGSIPDSCKSSSGIYTDGCITNFNRFLKKNLAVVAACVFAFALLLIICMVFAVCVIQAIQRGEAEMV</sequence>
<evidence type="ECO:0000313" key="8">
    <source>
        <dbReference type="EMBL" id="CAL5137501.1"/>
    </source>
</evidence>
<evidence type="ECO:0000256" key="3">
    <source>
        <dbReference type="ARBA" id="ARBA00022692"/>
    </source>
</evidence>
<dbReference type="SUPFAM" id="SSF48652">
    <property type="entry name" value="Tetraspanin"/>
    <property type="match status" value="1"/>
</dbReference>
<evidence type="ECO:0000256" key="6">
    <source>
        <dbReference type="PIRSR" id="PIRSR002419-1"/>
    </source>
</evidence>
<reference evidence="8" key="1">
    <citation type="submission" date="2024-06" db="EMBL/GenBank/DDBJ databases">
        <authorList>
            <person name="Liu X."/>
            <person name="Lenzi L."/>
            <person name="Haldenby T S."/>
            <person name="Uol C."/>
        </authorList>
    </citation>
    <scope>NUCLEOTIDE SEQUENCE</scope>
</reference>
<feature type="transmembrane region" description="Helical" evidence="7">
    <location>
        <begin position="12"/>
        <end position="34"/>
    </location>
</feature>
<dbReference type="PRINTS" id="PR00259">
    <property type="entry name" value="TMFOUR"/>
</dbReference>
<dbReference type="AlphaFoldDB" id="A0AAV2TNE5"/>